<feature type="repeat" description="RCC1" evidence="2">
    <location>
        <begin position="178"/>
        <end position="229"/>
    </location>
</feature>
<dbReference type="STRING" id="5786.F1A4C0"/>
<evidence type="ECO:0000259" key="5">
    <source>
        <dbReference type="Pfam" id="PF25390"/>
    </source>
</evidence>
<keyword evidence="1" id="KW-0677">Repeat</keyword>
<dbReference type="Pfam" id="PF00415">
    <property type="entry name" value="RCC1"/>
    <property type="match status" value="2"/>
</dbReference>
<dbReference type="KEGG" id="dpp:DICPUDRAFT_159521"/>
<dbReference type="PRINTS" id="PR00633">
    <property type="entry name" value="RCCNDNSATION"/>
</dbReference>
<dbReference type="VEuPathDB" id="AmoebaDB:DICPUDRAFT_159521"/>
<keyword evidence="7" id="KW-1185">Reference proteome</keyword>
<dbReference type="SUPFAM" id="SSF50985">
    <property type="entry name" value="RCC1/BLIP-II"/>
    <property type="match status" value="1"/>
</dbReference>
<keyword evidence="3" id="KW-0175">Coiled coil</keyword>
<evidence type="ECO:0000313" key="6">
    <source>
        <dbReference type="EMBL" id="EGC28958.1"/>
    </source>
</evidence>
<evidence type="ECO:0000256" key="2">
    <source>
        <dbReference type="PROSITE-ProRule" id="PRU00235"/>
    </source>
</evidence>
<dbReference type="OMA" id="WGYMSDG"/>
<protein>
    <recommendedName>
        <fullName evidence="5">RCC1-like domain-containing protein</fullName>
    </recommendedName>
</protein>
<dbReference type="EMBL" id="GL871511">
    <property type="protein sequence ID" value="EGC28958.1"/>
    <property type="molecule type" value="Genomic_DNA"/>
</dbReference>
<name>F1A4C0_DICPU</name>
<dbReference type="RefSeq" id="XP_003294517.1">
    <property type="nucleotide sequence ID" value="XM_003294469.1"/>
</dbReference>
<organism evidence="6 7">
    <name type="scientific">Dictyostelium purpureum</name>
    <name type="common">Slime mold</name>
    <dbReference type="NCBI Taxonomy" id="5786"/>
    <lineage>
        <taxon>Eukaryota</taxon>
        <taxon>Amoebozoa</taxon>
        <taxon>Evosea</taxon>
        <taxon>Eumycetozoa</taxon>
        <taxon>Dictyostelia</taxon>
        <taxon>Dictyosteliales</taxon>
        <taxon>Dictyosteliaceae</taxon>
        <taxon>Dictyostelium</taxon>
    </lineage>
</organism>
<feature type="region of interest" description="Disordered" evidence="4">
    <location>
        <begin position="529"/>
        <end position="555"/>
    </location>
</feature>
<dbReference type="InParanoid" id="F1A4C0"/>
<evidence type="ECO:0000313" key="7">
    <source>
        <dbReference type="Proteomes" id="UP000001064"/>
    </source>
</evidence>
<dbReference type="InterPro" id="IPR051210">
    <property type="entry name" value="Ub_ligase/GEF_domain"/>
</dbReference>
<feature type="repeat" description="RCC1" evidence="2">
    <location>
        <begin position="230"/>
        <end position="284"/>
    </location>
</feature>
<feature type="domain" description="RCC1-like" evidence="5">
    <location>
        <begin position="201"/>
        <end position="456"/>
    </location>
</feature>
<dbReference type="PANTHER" id="PTHR22870">
    <property type="entry name" value="REGULATOR OF CHROMOSOME CONDENSATION"/>
    <property type="match status" value="1"/>
</dbReference>
<feature type="repeat" description="RCC1" evidence="2">
    <location>
        <begin position="126"/>
        <end position="177"/>
    </location>
</feature>
<feature type="repeat" description="RCC1" evidence="2">
    <location>
        <begin position="71"/>
        <end position="124"/>
    </location>
</feature>
<evidence type="ECO:0000256" key="1">
    <source>
        <dbReference type="ARBA" id="ARBA00022737"/>
    </source>
</evidence>
<sequence length="594" mass="65478">MISSVANWISCSTNAMDRWIFGEGEDESTSSSSNESYDENDESTSSSSSSDSEDGKRNSILEVSSNSNEDGLVYSWGYNYFGQCGNGGNQTIIVPSPVQFSIDIKISIKTIACGDSHTLAIAENPYGLYSWGCNRWGQLGLGDQINRNQPTRINHSDRATFVAIACGSQHSMIVSNFGELYTFGCGTTGRLGLGDESPRFKPTVVSSLVGKQIVSCGAGVMHSSCVDSTGKIYSFGWNRYGQLGTGSVKSHTLPAKMKETQITSKMHFVKVVCGKNHTLALSNNGEMVSFGFNACGQLGVGSHLDQINPTKIEFSEKVLDIATGYYHSLCVTDNGEAYSWGYMSDGGLGLSEVYTHQTKPKLIPLVHIRHTFSDSNDAFDEIYGKGDENTTEETIENHKKYIQDKYSTGDFVEKVGAGAWNSAIITSSGKLYTFGYGDTFRTGNHEENDQDIPIIIEQDKWGLERNFNIKEDLDIDLNEIIELEKEKRLLKQKKKQLKLEKQQLKENQDKNVIIENVEKDLSSLNINNSNNINTNNNNNNNDNNNNHSDNSNNSSPNIITNKININNIKVYSKVTNIAFGGAHSIAVVRNSLKK</sequence>
<dbReference type="InterPro" id="IPR000408">
    <property type="entry name" value="Reg_chr_condens"/>
</dbReference>
<dbReference type="AlphaFoldDB" id="F1A4C0"/>
<feature type="coiled-coil region" evidence="3">
    <location>
        <begin position="473"/>
        <end position="510"/>
    </location>
</feature>
<dbReference type="InterPro" id="IPR058923">
    <property type="entry name" value="RCC1-like_dom"/>
</dbReference>
<evidence type="ECO:0000256" key="3">
    <source>
        <dbReference type="SAM" id="Coils"/>
    </source>
</evidence>
<dbReference type="Pfam" id="PF25390">
    <property type="entry name" value="WD40_RLD"/>
    <property type="match status" value="1"/>
</dbReference>
<dbReference type="Proteomes" id="UP000001064">
    <property type="component" value="Unassembled WGS sequence"/>
</dbReference>
<evidence type="ECO:0000256" key="4">
    <source>
        <dbReference type="SAM" id="MobiDB-lite"/>
    </source>
</evidence>
<reference evidence="7" key="1">
    <citation type="journal article" date="2011" name="Genome Biol.">
        <title>Comparative genomics of the social amoebae Dictyostelium discoideum and Dictyostelium purpureum.</title>
        <authorList>
            <consortium name="US DOE Joint Genome Institute (JGI-PGF)"/>
            <person name="Sucgang R."/>
            <person name="Kuo A."/>
            <person name="Tian X."/>
            <person name="Salerno W."/>
            <person name="Parikh A."/>
            <person name="Feasley C.L."/>
            <person name="Dalin E."/>
            <person name="Tu H."/>
            <person name="Huang E."/>
            <person name="Barry K."/>
            <person name="Lindquist E."/>
            <person name="Shapiro H."/>
            <person name="Bruce D."/>
            <person name="Schmutz J."/>
            <person name="Salamov A."/>
            <person name="Fey P."/>
            <person name="Gaudet P."/>
            <person name="Anjard C."/>
            <person name="Babu M.M."/>
            <person name="Basu S."/>
            <person name="Bushmanova Y."/>
            <person name="van der Wel H."/>
            <person name="Katoh-Kurasawa M."/>
            <person name="Dinh C."/>
            <person name="Coutinho P.M."/>
            <person name="Saito T."/>
            <person name="Elias M."/>
            <person name="Schaap P."/>
            <person name="Kay R.R."/>
            <person name="Henrissat B."/>
            <person name="Eichinger L."/>
            <person name="Rivero F."/>
            <person name="Putnam N.H."/>
            <person name="West C.M."/>
            <person name="Loomis W.F."/>
            <person name="Chisholm R.L."/>
            <person name="Shaulsky G."/>
            <person name="Strassmann J.E."/>
            <person name="Queller D.C."/>
            <person name="Kuspa A."/>
            <person name="Grigoriev I.V."/>
        </authorList>
    </citation>
    <scope>NUCLEOTIDE SEQUENCE [LARGE SCALE GENOMIC DNA]</scope>
    <source>
        <strain evidence="7">QSDP1</strain>
    </source>
</reference>
<dbReference type="GeneID" id="10506900"/>
<dbReference type="Gene3D" id="2.130.10.30">
    <property type="entry name" value="Regulator of chromosome condensation 1/beta-lactamase-inhibitor protein II"/>
    <property type="match status" value="2"/>
</dbReference>
<dbReference type="InterPro" id="IPR009091">
    <property type="entry name" value="RCC1/BLIP-II"/>
</dbReference>
<dbReference type="PROSITE" id="PS50012">
    <property type="entry name" value="RCC1_3"/>
    <property type="match status" value="5"/>
</dbReference>
<dbReference type="PANTHER" id="PTHR22870:SF408">
    <property type="entry name" value="OS09G0560450 PROTEIN"/>
    <property type="match status" value="1"/>
</dbReference>
<accession>F1A4C0</accession>
<feature type="region of interest" description="Disordered" evidence="4">
    <location>
        <begin position="22"/>
        <end position="57"/>
    </location>
</feature>
<dbReference type="PROSITE" id="PS00626">
    <property type="entry name" value="RCC1_2"/>
    <property type="match status" value="2"/>
</dbReference>
<proteinExistence type="predicted"/>
<dbReference type="eggNOG" id="KOG1426">
    <property type="taxonomic scope" value="Eukaryota"/>
</dbReference>
<dbReference type="OrthoDB" id="18090at2759"/>
<feature type="repeat" description="RCC1" evidence="2">
    <location>
        <begin position="285"/>
        <end position="334"/>
    </location>
</feature>
<gene>
    <name evidence="6" type="ORF">DICPUDRAFT_159521</name>
</gene>